<reference evidence="1 2" key="1">
    <citation type="submission" date="2019-07" db="EMBL/GenBank/DDBJ databases">
        <title>Rhodotorula toruloides NBRC10032 genome sequencing.</title>
        <authorList>
            <person name="Shida Y."/>
            <person name="Takaku H."/>
            <person name="Ogasawara W."/>
            <person name="Mori K."/>
        </authorList>
    </citation>
    <scope>NUCLEOTIDE SEQUENCE [LARGE SCALE GENOMIC DNA]</scope>
    <source>
        <strain evidence="1 2">NBRC10032</strain>
    </source>
</reference>
<dbReference type="OrthoDB" id="10318182at2759"/>
<name>A0A511KD01_RHOTO</name>
<dbReference type="AlphaFoldDB" id="A0A511KD01"/>
<dbReference type="EMBL" id="BJWK01000005">
    <property type="protein sequence ID" value="GEM08182.1"/>
    <property type="molecule type" value="Genomic_DNA"/>
</dbReference>
<evidence type="ECO:0000313" key="1">
    <source>
        <dbReference type="EMBL" id="GEM08182.1"/>
    </source>
</evidence>
<dbReference type="Proteomes" id="UP000321518">
    <property type="component" value="Unassembled WGS sequence"/>
</dbReference>
<protein>
    <submittedName>
        <fullName evidence="1">Proteophosphoglycan ppg4</fullName>
    </submittedName>
</protein>
<proteinExistence type="predicted"/>
<organism evidence="1 2">
    <name type="scientific">Rhodotorula toruloides</name>
    <name type="common">Yeast</name>
    <name type="synonym">Rhodosporidium toruloides</name>
    <dbReference type="NCBI Taxonomy" id="5286"/>
    <lineage>
        <taxon>Eukaryota</taxon>
        <taxon>Fungi</taxon>
        <taxon>Dikarya</taxon>
        <taxon>Basidiomycota</taxon>
        <taxon>Pucciniomycotina</taxon>
        <taxon>Microbotryomycetes</taxon>
        <taxon>Sporidiobolales</taxon>
        <taxon>Sporidiobolaceae</taxon>
        <taxon>Rhodotorula</taxon>
    </lineage>
</organism>
<evidence type="ECO:0000313" key="2">
    <source>
        <dbReference type="Proteomes" id="UP000321518"/>
    </source>
</evidence>
<gene>
    <name evidence="1" type="ORF">Rt10032_c05g2199</name>
</gene>
<accession>A0A511KD01</accession>
<comment type="caution">
    <text evidence="1">The sequence shown here is derived from an EMBL/GenBank/DDBJ whole genome shotgun (WGS) entry which is preliminary data.</text>
</comment>
<sequence length="435" mass="50318">MPATLPLELVLDIVRVYIQRDFIDEDWEAYQARLAPLCLVCKVFKDVVQPVLWSHLRLSSSRQLKQLNAPPLFKHVEEFLGLGPVDRIGGQNDERPAQLVRWKMPSVGSVVLRGFARGRLSMEAWAPFAALRCLTLDNYILSNVPLTLRLPGLETLSLVRIRAWRESFRNLLHAQCTPSLRQLVLADLLDTEDANDFLPECYFPTAYDVDLRRLTAVQLEPQHGDMLPDSFVHPDGPFGEETAILLVWSAEKETFEPDEEKEFPQYLQLQIPSSVLEDESRHLAKMIYRISDMTIGDVLSAVFLPETVRTRRSVKPWIETAIKTLLDICIEFDVSVHYYSDWETTGMSKGFLRCLDDPDMEDENPLISENRGWSSIKDMPKNDDGTLWTLAEGLPDEEETSEYDEESDVRWTDREVYYNDRIYDEREYLYSWDSD</sequence>